<dbReference type="PANTHER" id="PTHR43792">
    <property type="entry name" value="GNAT FAMILY, PUTATIVE (AFU_ORTHOLOGUE AFUA_3G00765)-RELATED-RELATED"/>
    <property type="match status" value="1"/>
</dbReference>
<dbReference type="InterPro" id="IPR051531">
    <property type="entry name" value="N-acetyltransferase"/>
</dbReference>
<evidence type="ECO:0000313" key="5">
    <source>
        <dbReference type="EMBL" id="NJB97907.1"/>
    </source>
</evidence>
<evidence type="ECO:0000256" key="3">
    <source>
        <dbReference type="ARBA" id="ARBA00038502"/>
    </source>
</evidence>
<keyword evidence="6" id="KW-1185">Reference proteome</keyword>
<accession>A0A7X6BDN1</accession>
<keyword evidence="1 5" id="KW-0808">Transferase</keyword>
<organism evidence="5 6">
    <name type="scientific">Sphingomonas trueperi</name>
    <dbReference type="NCBI Taxonomy" id="53317"/>
    <lineage>
        <taxon>Bacteria</taxon>
        <taxon>Pseudomonadati</taxon>
        <taxon>Pseudomonadota</taxon>
        <taxon>Alphaproteobacteria</taxon>
        <taxon>Sphingomonadales</taxon>
        <taxon>Sphingomonadaceae</taxon>
        <taxon>Sphingomonas</taxon>
    </lineage>
</organism>
<evidence type="ECO:0000313" key="6">
    <source>
        <dbReference type="Proteomes" id="UP000531251"/>
    </source>
</evidence>
<dbReference type="SUPFAM" id="SSF55729">
    <property type="entry name" value="Acyl-CoA N-acyltransferases (Nat)"/>
    <property type="match status" value="1"/>
</dbReference>
<evidence type="ECO:0000256" key="1">
    <source>
        <dbReference type="ARBA" id="ARBA00022679"/>
    </source>
</evidence>
<protein>
    <submittedName>
        <fullName evidence="5">RimJ/RimL family protein N-acetyltransferase</fullName>
    </submittedName>
</protein>
<keyword evidence="2" id="KW-0012">Acyltransferase</keyword>
<evidence type="ECO:0000256" key="2">
    <source>
        <dbReference type="ARBA" id="ARBA00023315"/>
    </source>
</evidence>
<comment type="similarity">
    <text evidence="3">Belongs to the acetyltransferase family. RimJ subfamily.</text>
</comment>
<dbReference type="InterPro" id="IPR016181">
    <property type="entry name" value="Acyl_CoA_acyltransferase"/>
</dbReference>
<feature type="domain" description="N-acetyltransferase" evidence="4">
    <location>
        <begin position="8"/>
        <end position="169"/>
    </location>
</feature>
<dbReference type="Proteomes" id="UP000531251">
    <property type="component" value="Unassembled WGS sequence"/>
</dbReference>
<gene>
    <name evidence="5" type="ORF">GGR89_002222</name>
</gene>
<proteinExistence type="inferred from homology"/>
<dbReference type="GO" id="GO:0016747">
    <property type="term" value="F:acyltransferase activity, transferring groups other than amino-acyl groups"/>
    <property type="evidence" value="ECO:0007669"/>
    <property type="project" value="InterPro"/>
</dbReference>
<reference evidence="5 6" key="1">
    <citation type="submission" date="2020-03" db="EMBL/GenBank/DDBJ databases">
        <title>Genomic Encyclopedia of Type Strains, Phase IV (KMG-IV): sequencing the most valuable type-strain genomes for metagenomic binning, comparative biology and taxonomic classification.</title>
        <authorList>
            <person name="Goeker M."/>
        </authorList>
    </citation>
    <scope>NUCLEOTIDE SEQUENCE [LARGE SCALE GENOMIC DNA]</scope>
    <source>
        <strain evidence="5 6">DSM 7225</strain>
    </source>
</reference>
<sequence length="181" mass="19657">MFVRTQRLTLRPGWPEDAPTLARAIDHEAVVRNLSRVPWPYSIEAAETFLAHWTDTRFLVFEHQGGSVALIGCVGIDAAGGEAHELGYWYTPSAWGKGYATEAARGVLAAARASGIRRVTSRHAVDNPASGRVLRKLGFQPTGRVEPLWSKGRGCEMACVGFELDLDAEGCRSGPEPRLAA</sequence>
<dbReference type="PANTHER" id="PTHR43792:SF8">
    <property type="entry name" value="[RIBOSOMAL PROTEIN US5]-ALANINE N-ACETYLTRANSFERASE"/>
    <property type="match status" value="1"/>
</dbReference>
<dbReference type="InterPro" id="IPR000182">
    <property type="entry name" value="GNAT_dom"/>
</dbReference>
<dbReference type="Pfam" id="PF13302">
    <property type="entry name" value="Acetyltransf_3"/>
    <property type="match status" value="1"/>
</dbReference>
<name>A0A7X6BDN1_9SPHN</name>
<evidence type="ECO:0000259" key="4">
    <source>
        <dbReference type="PROSITE" id="PS51186"/>
    </source>
</evidence>
<comment type="caution">
    <text evidence="5">The sequence shown here is derived from an EMBL/GenBank/DDBJ whole genome shotgun (WGS) entry which is preliminary data.</text>
</comment>
<dbReference type="Gene3D" id="3.40.630.30">
    <property type="match status" value="1"/>
</dbReference>
<dbReference type="AlphaFoldDB" id="A0A7X6BDN1"/>
<dbReference type="PROSITE" id="PS51186">
    <property type="entry name" value="GNAT"/>
    <property type="match status" value="1"/>
</dbReference>
<dbReference type="EMBL" id="JAATJB010000005">
    <property type="protein sequence ID" value="NJB97907.1"/>
    <property type="molecule type" value="Genomic_DNA"/>
</dbReference>
<dbReference type="CDD" id="cd04301">
    <property type="entry name" value="NAT_SF"/>
    <property type="match status" value="1"/>
</dbReference>
<dbReference type="RefSeq" id="WP_125977457.1">
    <property type="nucleotide sequence ID" value="NZ_BAAADY010000014.1"/>
</dbReference>